<evidence type="ECO:0000313" key="2">
    <source>
        <dbReference type="EMBL" id="CAB4006733.1"/>
    </source>
</evidence>
<organism evidence="2 3">
    <name type="scientific">Paramuricea clavata</name>
    <name type="common">Red gorgonian</name>
    <name type="synonym">Violescent sea-whip</name>
    <dbReference type="NCBI Taxonomy" id="317549"/>
    <lineage>
        <taxon>Eukaryota</taxon>
        <taxon>Metazoa</taxon>
        <taxon>Cnidaria</taxon>
        <taxon>Anthozoa</taxon>
        <taxon>Octocorallia</taxon>
        <taxon>Malacalcyonacea</taxon>
        <taxon>Plexauridae</taxon>
        <taxon>Paramuricea</taxon>
    </lineage>
</organism>
<reference evidence="2" key="1">
    <citation type="submission" date="2020-04" db="EMBL/GenBank/DDBJ databases">
        <authorList>
            <person name="Alioto T."/>
            <person name="Alioto T."/>
            <person name="Gomez Garrido J."/>
        </authorList>
    </citation>
    <scope>NUCLEOTIDE SEQUENCE</scope>
    <source>
        <strain evidence="2">A484AB</strain>
    </source>
</reference>
<sequence length="416" mass="47327">MVEEAGGLTIIPYQVSSLMENEKPTASPKSTTKRMDGKRKFDMIDDNNDANLSEDDITIIKQTSTKFIPSTSAAILHVKSPVYTIYRDRRVDLASKDGSLPEHLVHDIVRATVSNMVSVALSEPWNRLPTSMELKEMAKSLIVTYPLLRDPVSGHERLFNRLKKRMYNKKPVEKKHGPNKKKGSGNKMSSCNESMDEVETEENTSCENMDTSTSEEISESDTDPKSFCGSTDQPIMDRLYNSLSNEMKKKNPSPSVVNAYLNQQFDSRQQQIKDMPVEERCSKLLELYPCFRNPVEIIEEVRRITGKTERKDPSAFMNECLTRFDEELEVLLYYGSSNQRIEHCNKPGKGKCYFLLIKMAGVAKVIHLMKNLHLLFGNTNVKSGKSSKKVAELIFLIKDHENPETRRMTIILGQLD</sequence>
<dbReference type="EMBL" id="CACRXK020005588">
    <property type="protein sequence ID" value="CAB4006733.1"/>
    <property type="molecule type" value="Genomic_DNA"/>
</dbReference>
<gene>
    <name evidence="2" type="ORF">PACLA_8A064671</name>
</gene>
<dbReference type="AlphaFoldDB" id="A0A6S7HS45"/>
<proteinExistence type="predicted"/>
<evidence type="ECO:0000256" key="1">
    <source>
        <dbReference type="SAM" id="MobiDB-lite"/>
    </source>
</evidence>
<feature type="region of interest" description="Disordered" evidence="1">
    <location>
        <begin position="166"/>
        <end position="231"/>
    </location>
</feature>
<protein>
    <submittedName>
        <fullName evidence="2">Uncharacterized protein</fullName>
    </submittedName>
</protein>
<feature type="non-terminal residue" evidence="2">
    <location>
        <position position="416"/>
    </location>
</feature>
<keyword evidence="3" id="KW-1185">Reference proteome</keyword>
<feature type="compositionally biased region" description="Acidic residues" evidence="1">
    <location>
        <begin position="194"/>
        <end position="204"/>
    </location>
</feature>
<dbReference type="OrthoDB" id="8962263at2759"/>
<name>A0A6S7HS45_PARCT</name>
<dbReference type="Proteomes" id="UP001152795">
    <property type="component" value="Unassembled WGS sequence"/>
</dbReference>
<comment type="caution">
    <text evidence="2">The sequence shown here is derived from an EMBL/GenBank/DDBJ whole genome shotgun (WGS) entry which is preliminary data.</text>
</comment>
<accession>A0A6S7HS45</accession>
<evidence type="ECO:0000313" key="3">
    <source>
        <dbReference type="Proteomes" id="UP001152795"/>
    </source>
</evidence>